<keyword evidence="3" id="KW-1185">Reference proteome</keyword>
<organism evidence="2 3">
    <name type="scientific">Roseateles flavus</name>
    <dbReference type="NCBI Taxonomy" id="3149041"/>
    <lineage>
        <taxon>Bacteria</taxon>
        <taxon>Pseudomonadati</taxon>
        <taxon>Pseudomonadota</taxon>
        <taxon>Betaproteobacteria</taxon>
        <taxon>Burkholderiales</taxon>
        <taxon>Sphaerotilaceae</taxon>
        <taxon>Roseateles</taxon>
    </lineage>
</organism>
<evidence type="ECO:0000313" key="3">
    <source>
        <dbReference type="Proteomes" id="UP001462640"/>
    </source>
</evidence>
<gene>
    <name evidence="2" type="ORF">ABDJ40_24570</name>
</gene>
<reference evidence="2 3" key="1">
    <citation type="submission" date="2024-05" db="EMBL/GenBank/DDBJ databases">
        <title>Roseateles sp. 2.12 16S ribosomal RNA gene Genome sequencing and assembly.</title>
        <authorList>
            <person name="Woo H."/>
        </authorList>
    </citation>
    <scope>NUCLEOTIDE SEQUENCE [LARGE SCALE GENOMIC DNA]</scope>
    <source>
        <strain evidence="2 3">2.12</strain>
    </source>
</reference>
<comment type="caution">
    <text evidence="2">The sequence shown here is derived from an EMBL/GenBank/DDBJ whole genome shotgun (WGS) entry which is preliminary data.</text>
</comment>
<name>A0ABV0GLG1_9BURK</name>
<keyword evidence="1" id="KW-1133">Transmembrane helix</keyword>
<protein>
    <submittedName>
        <fullName evidence="2">Uncharacterized protein</fullName>
    </submittedName>
</protein>
<feature type="transmembrane region" description="Helical" evidence="1">
    <location>
        <begin position="288"/>
        <end position="306"/>
    </location>
</feature>
<keyword evidence="1" id="KW-0472">Membrane</keyword>
<sequence>MSETLKREEFSTPEVSTNESYAFARDKCIAVVSLLAELLRSSPPELASLTGLGTLQAHLQAPSNELTAFLGDRNPTHIVTAASLFDQQVLTYFWALPYRGDAPGRDALATILDKFTSSAQAAIQQLQGRHEVVDAQYQALQKRSVELGTRLDEMVAEAARERAESAATVAKLNQTFTERENERQAKFETALGEMVALLTATNDSAKEQAAKVLVALEDHRNNAARIVQVVGNIGATGNYKRIADAEAKQANGWRIATIGFFSLGIAVAAATFYKFWGQALTTETGLAVLVRLLYALAITAPAWYTARESARHRTNADRARQTELELASIGPFIELMPEEKKITIREQLTPLYFGRVVDQHTVQHPLDLGKLKDLKEFVVDVAKAVKG</sequence>
<proteinExistence type="predicted"/>
<evidence type="ECO:0000313" key="2">
    <source>
        <dbReference type="EMBL" id="MEO3715956.1"/>
    </source>
</evidence>
<evidence type="ECO:0000256" key="1">
    <source>
        <dbReference type="SAM" id="Phobius"/>
    </source>
</evidence>
<dbReference type="RefSeq" id="WP_347613733.1">
    <property type="nucleotide sequence ID" value="NZ_JBDPZC010000037.1"/>
</dbReference>
<accession>A0ABV0GLG1</accession>
<dbReference type="Proteomes" id="UP001462640">
    <property type="component" value="Unassembled WGS sequence"/>
</dbReference>
<keyword evidence="1" id="KW-0812">Transmembrane</keyword>
<dbReference type="EMBL" id="JBDPZC010000037">
    <property type="protein sequence ID" value="MEO3715956.1"/>
    <property type="molecule type" value="Genomic_DNA"/>
</dbReference>
<feature type="transmembrane region" description="Helical" evidence="1">
    <location>
        <begin position="255"/>
        <end position="276"/>
    </location>
</feature>